<keyword evidence="4 10" id="KW-0812">Transmembrane</keyword>
<dbReference type="Pfam" id="PF07715">
    <property type="entry name" value="Plug"/>
    <property type="match status" value="1"/>
</dbReference>
<protein>
    <submittedName>
        <fullName evidence="15">Vitamin B12 transporter</fullName>
    </submittedName>
</protein>
<dbReference type="STRING" id="641665.GCA_002104455_03349"/>
<reference evidence="16" key="1">
    <citation type="submission" date="2016-10" db="EMBL/GenBank/DDBJ databases">
        <authorList>
            <person name="Varghese N."/>
            <person name="Submissions S."/>
        </authorList>
    </citation>
    <scope>NUCLEOTIDE SEQUENCE [LARGE SCALE GENOMIC DNA]</scope>
    <source>
        <strain evidence="16">CGMCC 1.9127</strain>
    </source>
</reference>
<gene>
    <name evidence="15" type="ORF">SAMN05216262_107114</name>
</gene>
<dbReference type="CDD" id="cd01347">
    <property type="entry name" value="ligand_gated_channel"/>
    <property type="match status" value="1"/>
</dbReference>
<feature type="signal peptide" evidence="12">
    <location>
        <begin position="1"/>
        <end position="29"/>
    </location>
</feature>
<evidence type="ECO:0000256" key="8">
    <source>
        <dbReference type="ARBA" id="ARBA00023136"/>
    </source>
</evidence>
<evidence type="ECO:0000256" key="10">
    <source>
        <dbReference type="PROSITE-ProRule" id="PRU01360"/>
    </source>
</evidence>
<dbReference type="PANTHER" id="PTHR30069">
    <property type="entry name" value="TONB-DEPENDENT OUTER MEMBRANE RECEPTOR"/>
    <property type="match status" value="1"/>
</dbReference>
<evidence type="ECO:0000256" key="1">
    <source>
        <dbReference type="ARBA" id="ARBA00004571"/>
    </source>
</evidence>
<evidence type="ECO:0000256" key="3">
    <source>
        <dbReference type="ARBA" id="ARBA00022452"/>
    </source>
</evidence>
<dbReference type="GO" id="GO:0015889">
    <property type="term" value="P:cobalamin transport"/>
    <property type="evidence" value="ECO:0007669"/>
    <property type="project" value="TreeGrafter"/>
</dbReference>
<keyword evidence="5 12" id="KW-0732">Signal</keyword>
<feature type="domain" description="TonB-dependent receptor-like beta-barrel" evidence="13">
    <location>
        <begin position="223"/>
        <end position="583"/>
    </location>
</feature>
<dbReference type="SUPFAM" id="SSF56935">
    <property type="entry name" value="Porins"/>
    <property type="match status" value="1"/>
</dbReference>
<comment type="subcellular location">
    <subcellularLocation>
        <location evidence="1 10">Cell outer membrane</location>
        <topology evidence="1 10">Multi-pass membrane protein</topology>
    </subcellularLocation>
</comment>
<dbReference type="InterPro" id="IPR000531">
    <property type="entry name" value="Beta-barrel_TonB"/>
</dbReference>
<evidence type="ECO:0000259" key="14">
    <source>
        <dbReference type="Pfam" id="PF07715"/>
    </source>
</evidence>
<evidence type="ECO:0000256" key="6">
    <source>
        <dbReference type="ARBA" id="ARBA00023065"/>
    </source>
</evidence>
<evidence type="ECO:0000256" key="7">
    <source>
        <dbReference type="ARBA" id="ARBA00023077"/>
    </source>
</evidence>
<dbReference type="GO" id="GO:0009279">
    <property type="term" value="C:cell outer membrane"/>
    <property type="evidence" value="ECO:0007669"/>
    <property type="project" value="UniProtKB-SubCell"/>
</dbReference>
<dbReference type="InterPro" id="IPR036942">
    <property type="entry name" value="Beta-barrel_TonB_sf"/>
</dbReference>
<keyword evidence="8 10" id="KW-0472">Membrane</keyword>
<keyword evidence="2 10" id="KW-0813">Transport</keyword>
<keyword evidence="16" id="KW-1185">Reference proteome</keyword>
<dbReference type="Pfam" id="PF00593">
    <property type="entry name" value="TonB_dep_Rec_b-barrel"/>
    <property type="match status" value="1"/>
</dbReference>
<evidence type="ECO:0000256" key="12">
    <source>
        <dbReference type="SAM" id="SignalP"/>
    </source>
</evidence>
<evidence type="ECO:0000313" key="16">
    <source>
        <dbReference type="Proteomes" id="UP000199297"/>
    </source>
</evidence>
<dbReference type="Gene3D" id="2.170.130.10">
    <property type="entry name" value="TonB-dependent receptor, plug domain"/>
    <property type="match status" value="1"/>
</dbReference>
<dbReference type="InterPro" id="IPR039426">
    <property type="entry name" value="TonB-dep_rcpt-like"/>
</dbReference>
<dbReference type="EMBL" id="FOBI01000007">
    <property type="protein sequence ID" value="SEL21694.1"/>
    <property type="molecule type" value="Genomic_DNA"/>
</dbReference>
<dbReference type="AlphaFoldDB" id="A0A1H7NE15"/>
<dbReference type="InterPro" id="IPR012910">
    <property type="entry name" value="Plug_dom"/>
</dbReference>
<proteinExistence type="inferred from homology"/>
<sequence>MNIKQNNFFQKSLLSLAVIGALSSSTLVAASQESELAATEVITVTATRSQLNIDDALTSQVVITRADIELANPLSLLDLLATVPSIDIASNGGKGQTGAIFMRGTNSSHTLVLVDGVRVSSATAGSTSLNTISPAMIERIEIVQGPRAALWGSDAIGGVIQIFTRQLAGGELFVGASFGSENYQKYEAGAGIRHGDGQTSITLSKEQSDGFDVQNDMETDDDGYDYTSIAIRGQQKLSKDFSLDWLLSSDSGDNEYDGFYNGSDINNHAWLVRANYASTIKGIQNQTVFSVGQNRDHVDSLRDGVSQGIFETRRDQYALLNNSQLSADWQVNLGVDHYQDDVSKSSTVYDQGKRATTGVFANTLYTLNDWTFEATLRHDNVEDIDSENTYNLGLGYTLDADSRLVLNYGTGFKAPTFNDLYFPFGGNADLVSEYSESVELFYETKIAGVNSRFNVYHSDIEELIVWGGTQAENIDQVEIDGVEFAFNLDKFGGRHDVNFSYTDAKDKATNEQLIRRAKEKFNYKFTTSIQGVDVYGEYQFVGSRTDSVWGVGTVKLAAYQLLNLGLNYQLSDNFTLSSRVTNLLDKDYEMVSNYNSQERAFYLGVSYHN</sequence>
<dbReference type="OrthoDB" id="9764669at2"/>
<dbReference type="RefSeq" id="WP_085284853.1">
    <property type="nucleotide sequence ID" value="NZ_FOBI01000007.1"/>
</dbReference>
<feature type="domain" description="TonB-dependent receptor plug" evidence="14">
    <location>
        <begin position="55"/>
        <end position="159"/>
    </location>
</feature>
<keyword evidence="9 10" id="KW-0998">Cell outer membrane</keyword>
<comment type="similarity">
    <text evidence="10 11">Belongs to the TonB-dependent receptor family.</text>
</comment>
<evidence type="ECO:0000259" key="13">
    <source>
        <dbReference type="Pfam" id="PF00593"/>
    </source>
</evidence>
<evidence type="ECO:0000256" key="2">
    <source>
        <dbReference type="ARBA" id="ARBA00022448"/>
    </source>
</evidence>
<evidence type="ECO:0000256" key="4">
    <source>
        <dbReference type="ARBA" id="ARBA00022692"/>
    </source>
</evidence>
<feature type="chain" id="PRO_5011468445" evidence="12">
    <location>
        <begin position="30"/>
        <end position="609"/>
    </location>
</feature>
<dbReference type="GO" id="GO:0006811">
    <property type="term" value="P:monoatomic ion transport"/>
    <property type="evidence" value="ECO:0007669"/>
    <property type="project" value="UniProtKB-KW"/>
</dbReference>
<organism evidence="15 16">
    <name type="scientific">Colwellia chukchiensis</name>
    <dbReference type="NCBI Taxonomy" id="641665"/>
    <lineage>
        <taxon>Bacteria</taxon>
        <taxon>Pseudomonadati</taxon>
        <taxon>Pseudomonadota</taxon>
        <taxon>Gammaproteobacteria</taxon>
        <taxon>Alteromonadales</taxon>
        <taxon>Colwelliaceae</taxon>
        <taxon>Colwellia</taxon>
    </lineage>
</organism>
<keyword evidence="7 11" id="KW-0798">TonB box</keyword>
<evidence type="ECO:0000256" key="11">
    <source>
        <dbReference type="RuleBase" id="RU003357"/>
    </source>
</evidence>
<evidence type="ECO:0000256" key="9">
    <source>
        <dbReference type="ARBA" id="ARBA00023237"/>
    </source>
</evidence>
<evidence type="ECO:0000256" key="5">
    <source>
        <dbReference type="ARBA" id="ARBA00022729"/>
    </source>
</evidence>
<dbReference type="Gene3D" id="2.40.170.20">
    <property type="entry name" value="TonB-dependent receptor, beta-barrel domain"/>
    <property type="match status" value="1"/>
</dbReference>
<name>A0A1H7NE15_9GAMM</name>
<keyword evidence="3 10" id="KW-1134">Transmembrane beta strand</keyword>
<keyword evidence="6" id="KW-0406">Ion transport</keyword>
<evidence type="ECO:0000313" key="15">
    <source>
        <dbReference type="EMBL" id="SEL21694.1"/>
    </source>
</evidence>
<dbReference type="Proteomes" id="UP000199297">
    <property type="component" value="Unassembled WGS sequence"/>
</dbReference>
<dbReference type="PANTHER" id="PTHR30069:SF53">
    <property type="entry name" value="COLICIN I RECEPTOR-RELATED"/>
    <property type="match status" value="1"/>
</dbReference>
<accession>A0A1H7NE15</accession>
<dbReference type="InterPro" id="IPR037066">
    <property type="entry name" value="Plug_dom_sf"/>
</dbReference>
<dbReference type="PROSITE" id="PS52016">
    <property type="entry name" value="TONB_DEPENDENT_REC_3"/>
    <property type="match status" value="1"/>
</dbReference>